<proteinExistence type="predicted"/>
<dbReference type="GO" id="GO:0016787">
    <property type="term" value="F:hydrolase activity"/>
    <property type="evidence" value="ECO:0007669"/>
    <property type="project" value="UniProtKB-KW"/>
</dbReference>
<evidence type="ECO:0000313" key="1">
    <source>
        <dbReference type="EMBL" id="EUA19166.1"/>
    </source>
</evidence>
<gene>
    <name evidence="1" type="ORF">I553_10321</name>
</gene>
<name>X7ZJE2_MYCXE</name>
<keyword evidence="1" id="KW-0378">Hydrolase</keyword>
<dbReference type="EC" id="3.6.3.-" evidence="1"/>
<dbReference type="AlphaFoldDB" id="X7ZJE2"/>
<dbReference type="PATRIC" id="fig|1299334.3.peg.7932"/>
<dbReference type="EMBL" id="JAOB01000073">
    <property type="protein sequence ID" value="EUA19166.1"/>
    <property type="molecule type" value="Genomic_DNA"/>
</dbReference>
<sequence length="49" mass="5251">MDADFLKKAQPRLQRLVERSGILVFASHSNEFLAGCARPRCGSSTAASG</sequence>
<comment type="caution">
    <text evidence="1">The sequence shown here is derived from an EMBL/GenBank/DDBJ whole genome shotgun (WGS) entry which is preliminary data.</text>
</comment>
<organism evidence="1">
    <name type="scientific">Mycobacterium xenopi 4042</name>
    <dbReference type="NCBI Taxonomy" id="1299334"/>
    <lineage>
        <taxon>Bacteria</taxon>
        <taxon>Bacillati</taxon>
        <taxon>Actinomycetota</taxon>
        <taxon>Actinomycetes</taxon>
        <taxon>Mycobacteriales</taxon>
        <taxon>Mycobacteriaceae</taxon>
        <taxon>Mycobacterium</taxon>
    </lineage>
</organism>
<reference evidence="1" key="1">
    <citation type="submission" date="2014-01" db="EMBL/GenBank/DDBJ databases">
        <authorList>
            <person name="Brown-Elliot B."/>
            <person name="Wallace R."/>
            <person name="Lenaerts A."/>
            <person name="Ordway D."/>
            <person name="DeGroote M.A."/>
            <person name="Parker T."/>
            <person name="Sizemore C."/>
            <person name="Tallon L.J."/>
            <person name="Sadzewicz L.K."/>
            <person name="Sengamalay N."/>
            <person name="Fraser C.M."/>
            <person name="Hine E."/>
            <person name="Shefchek K.A."/>
            <person name="Das S.P."/>
            <person name="Tettelin H."/>
        </authorList>
    </citation>
    <scope>NUCLEOTIDE SEQUENCE [LARGE SCALE GENOMIC DNA]</scope>
    <source>
        <strain evidence="1">4042</strain>
    </source>
</reference>
<accession>X7ZJE2</accession>
<protein>
    <submittedName>
        <fullName evidence="1">Lipopolysaccharide ABC superfamily ATP binding cassette transporter, ABC domain protein</fullName>
        <ecNumber evidence="1">3.6.3.-</ecNumber>
    </submittedName>
</protein>